<dbReference type="Proteomes" id="UP000734854">
    <property type="component" value="Unassembled WGS sequence"/>
</dbReference>
<evidence type="ECO:0000259" key="2">
    <source>
        <dbReference type="Pfam" id="PF23628"/>
    </source>
</evidence>
<dbReference type="Pfam" id="PF23628">
    <property type="entry name" value="ARM_LIN_C"/>
    <property type="match status" value="1"/>
</dbReference>
<evidence type="ECO:0000259" key="1">
    <source>
        <dbReference type="Pfam" id="PF23568"/>
    </source>
</evidence>
<gene>
    <name evidence="3" type="ORF">ZIOFF_037285</name>
</gene>
<comment type="caution">
    <text evidence="3">The sequence shown here is derived from an EMBL/GenBank/DDBJ whole genome shotgun (WGS) entry which is preliminary data.</text>
</comment>
<name>A0A8J5GK62_ZINOF</name>
<reference evidence="3 4" key="1">
    <citation type="submission" date="2020-08" db="EMBL/GenBank/DDBJ databases">
        <title>Plant Genome Project.</title>
        <authorList>
            <person name="Zhang R.-G."/>
        </authorList>
    </citation>
    <scope>NUCLEOTIDE SEQUENCE [LARGE SCALE GENOMIC DNA]</scope>
    <source>
        <tissue evidence="3">Rhizome</tissue>
    </source>
</reference>
<dbReference type="Pfam" id="PF23568">
    <property type="entry name" value="ARM_LIN"/>
    <property type="match status" value="1"/>
</dbReference>
<proteinExistence type="predicted"/>
<sequence>MASLGELLAEDGFTRKASSRKAKAAAPRAVSMPLYSDTNRNKNATFLKSRSQVLHGRSLTNAVGSSLSREGAACENFFPRGSQGEWDFYQHRDDKLRSNVFNLDDHAPSEEDLQFSVCDAAIQALVSILVSHIRAFFVDESFRALRRGVFDACLKDENRGGEDGAFAELEKAITIVEKAVERRSTKELQKASSKLNIMTGLSSVALKNESNFCAPNSCLVACAHLYLSVICKIYKEDRMAASHLLQVFCFAPFEARTILLPALWEDLFLPNLAHIREWYDQEMDSISRAPSRAKNMDILLKMYGSALNKETQKFAVYYREWLIDETKAPFPPSIDLPSADFHRIRREKSQANGREEASSMRKSFSCKSTMVSQQHYESHSSQVIEKGANLDMYLRSIKNLLDKDTDQLKKEHEGEEANGSERTFFDMVDESSDVKENECTLNKLAEAIFQLNNVDLQFQNNSIVTDYLKNNVPFSELRRIDSVPKKCDLAITNLVSEKMIDISVSENFGHVLFLTAQTAKIEMQRNYKSKDELALDIVDRLLTGHSKEEQMENARNLIAIGGLQFLVEQFEKGNSHGKTRVVQSLLCCIEAKGNCRKFLAVNLQASCILEQLHSKLVDARANAVKLLSELICLDRRRDVLSFLRGLLRERIAETMNALLVYLHRTAPEEKALVAVLLLHFDLMIGGSKKSVYKEEAMEAIALALNCCLFDKKVIPNTQRALLVLRGHFSTFGEILIESWLLEKGGFLDGTNNTSSYHDDDDDEVDENLSIDEAKLEWKWVKEASLVILSDGNASFLGALSKCLDSGNQDLVRTGLVTLAWMSYAFESTSVSNRTRLAVLTAFIPQLKEQLEQNEETESRMLASITLQNFSKAKARKSSHLG</sequence>
<evidence type="ECO:0000313" key="3">
    <source>
        <dbReference type="EMBL" id="KAG6504937.1"/>
    </source>
</evidence>
<dbReference type="InterPro" id="IPR016024">
    <property type="entry name" value="ARM-type_fold"/>
</dbReference>
<organism evidence="3 4">
    <name type="scientific">Zingiber officinale</name>
    <name type="common">Ginger</name>
    <name type="synonym">Amomum zingiber</name>
    <dbReference type="NCBI Taxonomy" id="94328"/>
    <lineage>
        <taxon>Eukaryota</taxon>
        <taxon>Viridiplantae</taxon>
        <taxon>Streptophyta</taxon>
        <taxon>Embryophyta</taxon>
        <taxon>Tracheophyta</taxon>
        <taxon>Spermatophyta</taxon>
        <taxon>Magnoliopsida</taxon>
        <taxon>Liliopsida</taxon>
        <taxon>Zingiberales</taxon>
        <taxon>Zingiberaceae</taxon>
        <taxon>Zingiber</taxon>
    </lineage>
</organism>
<dbReference type="AlphaFoldDB" id="A0A8J5GK62"/>
<dbReference type="PANTHER" id="PTHR35549">
    <property type="entry name" value="OS04G0584500 PROTEIN"/>
    <property type="match status" value="1"/>
</dbReference>
<keyword evidence="4" id="KW-1185">Reference proteome</keyword>
<feature type="domain" description="Putative E3 ubiquitin-protein ligase LIN N-terminal" evidence="1">
    <location>
        <begin position="121"/>
        <end position="338"/>
    </location>
</feature>
<dbReference type="EMBL" id="JACMSC010000010">
    <property type="protein sequence ID" value="KAG6504937.1"/>
    <property type="molecule type" value="Genomic_DNA"/>
</dbReference>
<accession>A0A8J5GK62</accession>
<dbReference type="PANTHER" id="PTHR35549:SF1">
    <property type="entry name" value="OS04G0584500 PROTEIN"/>
    <property type="match status" value="1"/>
</dbReference>
<evidence type="ECO:0000313" key="4">
    <source>
        <dbReference type="Proteomes" id="UP000734854"/>
    </source>
</evidence>
<feature type="domain" description="Putative E3 ubiquitin-protein ligase LIN ARM-like" evidence="2">
    <location>
        <begin position="540"/>
        <end position="872"/>
    </location>
</feature>
<dbReference type="SUPFAM" id="SSF48371">
    <property type="entry name" value="ARM repeat"/>
    <property type="match status" value="1"/>
</dbReference>
<dbReference type="InterPro" id="IPR056512">
    <property type="entry name" value="LIN_N"/>
</dbReference>
<dbReference type="InterPro" id="IPR055566">
    <property type="entry name" value="ARM_LIN"/>
</dbReference>
<protein>
    <submittedName>
        <fullName evidence="3">Uncharacterized protein</fullName>
    </submittedName>
</protein>